<comment type="caution">
    <text evidence="4">The sequence shown here is derived from an EMBL/GenBank/DDBJ whole genome shotgun (WGS) entry which is preliminary data.</text>
</comment>
<dbReference type="Proteomes" id="UP000293874">
    <property type="component" value="Unassembled WGS sequence"/>
</dbReference>
<keyword evidence="2" id="KW-0732">Signal</keyword>
<dbReference type="InterPro" id="IPR025419">
    <property type="entry name" value="DUF4142"/>
</dbReference>
<feature type="compositionally biased region" description="Polar residues" evidence="1">
    <location>
        <begin position="21"/>
        <end position="59"/>
    </location>
</feature>
<name>A0A4Q7MZN3_9BACT</name>
<dbReference type="PROSITE" id="PS51257">
    <property type="entry name" value="PROKAR_LIPOPROTEIN"/>
    <property type="match status" value="1"/>
</dbReference>
<evidence type="ECO:0000313" key="5">
    <source>
        <dbReference type="Proteomes" id="UP000293874"/>
    </source>
</evidence>
<dbReference type="AlphaFoldDB" id="A0A4Q7MZN3"/>
<evidence type="ECO:0000256" key="2">
    <source>
        <dbReference type="SAM" id="SignalP"/>
    </source>
</evidence>
<accession>A0A4Q7MZN3</accession>
<dbReference type="InterPro" id="IPR012347">
    <property type="entry name" value="Ferritin-like"/>
</dbReference>
<reference evidence="4 5" key="1">
    <citation type="submission" date="2019-02" db="EMBL/GenBank/DDBJ databases">
        <title>Genomic Encyclopedia of Type Strains, Phase IV (KMG-IV): sequencing the most valuable type-strain genomes for metagenomic binning, comparative biology and taxonomic classification.</title>
        <authorList>
            <person name="Goeker M."/>
        </authorList>
    </citation>
    <scope>NUCLEOTIDE SEQUENCE [LARGE SCALE GENOMIC DNA]</scope>
    <source>
        <strain evidence="4 5">DSM 18116</strain>
    </source>
</reference>
<dbReference type="Gene3D" id="1.20.1260.10">
    <property type="match status" value="1"/>
</dbReference>
<feature type="chain" id="PRO_5020847233" evidence="2">
    <location>
        <begin position="24"/>
        <end position="209"/>
    </location>
</feature>
<gene>
    <name evidence="4" type="ORF">EV199_0602</name>
</gene>
<feature type="domain" description="DUF4142" evidence="3">
    <location>
        <begin position="72"/>
        <end position="204"/>
    </location>
</feature>
<evidence type="ECO:0000259" key="3">
    <source>
        <dbReference type="Pfam" id="PF13628"/>
    </source>
</evidence>
<evidence type="ECO:0000256" key="1">
    <source>
        <dbReference type="SAM" id="MobiDB-lite"/>
    </source>
</evidence>
<keyword evidence="5" id="KW-1185">Reference proteome</keyword>
<dbReference type="EMBL" id="SGXA01000001">
    <property type="protein sequence ID" value="RZS74751.1"/>
    <property type="molecule type" value="Genomic_DNA"/>
</dbReference>
<proteinExistence type="predicted"/>
<feature type="region of interest" description="Disordered" evidence="1">
    <location>
        <begin position="21"/>
        <end position="69"/>
    </location>
</feature>
<evidence type="ECO:0000313" key="4">
    <source>
        <dbReference type="EMBL" id="RZS74751.1"/>
    </source>
</evidence>
<organism evidence="4 5">
    <name type="scientific">Pseudobacter ginsenosidimutans</name>
    <dbReference type="NCBI Taxonomy" id="661488"/>
    <lineage>
        <taxon>Bacteria</taxon>
        <taxon>Pseudomonadati</taxon>
        <taxon>Bacteroidota</taxon>
        <taxon>Chitinophagia</taxon>
        <taxon>Chitinophagales</taxon>
        <taxon>Chitinophagaceae</taxon>
        <taxon>Pseudobacter</taxon>
    </lineage>
</organism>
<protein>
    <submittedName>
        <fullName evidence="4">Putative membrane protein</fullName>
    </submittedName>
</protein>
<dbReference type="OrthoDB" id="883203at2"/>
<dbReference type="RefSeq" id="WP_130539196.1">
    <property type="nucleotide sequence ID" value="NZ_CP042431.1"/>
</dbReference>
<sequence length="209" mass="22372">MKQLLILMAAAFIISCNNSNRTASESTDSTNNIATAPVQNSNNDTIASSGHQPDASTTGPVIDNTPLDKNSSAFATEAASGGMMEVTLGQLAQQKATNPRVQAFGAMMVSDHSKVNTDLQNIAAAKSFQLPSSLEKHQQHIDEISKKEGKEFDKAYMTMMVNDHEKDIKAFEKAAASSSDSTIKGFASRTLPVLRVHLDSARAISKSLK</sequence>
<feature type="signal peptide" evidence="2">
    <location>
        <begin position="1"/>
        <end position="23"/>
    </location>
</feature>
<dbReference type="PANTHER" id="PTHR38593:SF1">
    <property type="entry name" value="BLR2558 PROTEIN"/>
    <property type="match status" value="1"/>
</dbReference>
<dbReference type="Pfam" id="PF13628">
    <property type="entry name" value="DUF4142"/>
    <property type="match status" value="1"/>
</dbReference>
<dbReference type="PANTHER" id="PTHR38593">
    <property type="entry name" value="BLR2558 PROTEIN"/>
    <property type="match status" value="1"/>
</dbReference>